<dbReference type="GO" id="GO:0043165">
    <property type="term" value="P:Gram-negative-bacterium-type cell outer membrane assembly"/>
    <property type="evidence" value="ECO:0007669"/>
    <property type="project" value="UniProtKB-UniRule"/>
</dbReference>
<accession>B0VS67</accession>
<comment type="similarity">
    <text evidence="4">Belongs to the LptA family.</text>
</comment>
<keyword evidence="3 4" id="KW-0574">Periplasm</keyword>
<keyword evidence="2" id="KW-0732">Signal</keyword>
<evidence type="ECO:0000256" key="2">
    <source>
        <dbReference type="ARBA" id="ARBA00022729"/>
    </source>
</evidence>
<organism evidence="6 7">
    <name type="scientific">Acinetobacter baumannii (strain SDF)</name>
    <dbReference type="NCBI Taxonomy" id="509170"/>
    <lineage>
        <taxon>Bacteria</taxon>
        <taxon>Pseudomonadati</taxon>
        <taxon>Pseudomonadota</taxon>
        <taxon>Gammaproteobacteria</taxon>
        <taxon>Moraxellales</taxon>
        <taxon>Moraxellaceae</taxon>
        <taxon>Acinetobacter</taxon>
        <taxon>Acinetobacter calcoaceticus/baumannii complex</taxon>
    </lineage>
</organism>
<dbReference type="GO" id="GO:0009279">
    <property type="term" value="C:cell outer membrane"/>
    <property type="evidence" value="ECO:0007669"/>
    <property type="project" value="TreeGrafter"/>
</dbReference>
<dbReference type="Pfam" id="PF03968">
    <property type="entry name" value="LptD_N"/>
    <property type="match status" value="1"/>
</dbReference>
<evidence type="ECO:0000256" key="4">
    <source>
        <dbReference type="HAMAP-Rule" id="MF_01914"/>
    </source>
</evidence>
<sequence>MVSTNFLIFEESMHQSLNLKRSSAFLKQAAVITFVALSSASTFALPSDRNQQISLVADRATYNEKTGLTTYTGNVVIEQGTMKLQADSIVATLNSKREIQTITAKGRPSKFQQQISADKGIARGEGQTIVYNADTGIITLSGGAYLYQDGSSIRGNTLKYSMNKGDVEAQGSSSNRVQIIIPPSSSKSFPGARD</sequence>
<name>B0VS67_ACIBS</name>
<dbReference type="PANTHER" id="PTHR36504">
    <property type="entry name" value="LIPOPOLYSACCHARIDE EXPORT SYSTEM PROTEIN LPTA"/>
    <property type="match status" value="1"/>
</dbReference>
<dbReference type="NCBIfam" id="TIGR03002">
    <property type="entry name" value="outer_YhbN_LptA"/>
    <property type="match status" value="1"/>
</dbReference>
<dbReference type="HOGENOM" id="CLU_095993_4_1_6"/>
<dbReference type="InterPro" id="IPR014340">
    <property type="entry name" value="LptA"/>
</dbReference>
<evidence type="ECO:0000256" key="1">
    <source>
        <dbReference type="ARBA" id="ARBA00022448"/>
    </source>
</evidence>
<proteinExistence type="inferred from homology"/>
<dbReference type="Proteomes" id="UP000001741">
    <property type="component" value="Chromosome"/>
</dbReference>
<dbReference type="HAMAP" id="MF_01914">
    <property type="entry name" value="LPS_assembly_LptA"/>
    <property type="match status" value="1"/>
</dbReference>
<dbReference type="InterPro" id="IPR052037">
    <property type="entry name" value="LPS_export_LptA"/>
</dbReference>
<dbReference type="GO" id="GO:0015920">
    <property type="term" value="P:lipopolysaccharide transport"/>
    <property type="evidence" value="ECO:0007669"/>
    <property type="project" value="UniProtKB-UniRule"/>
</dbReference>
<dbReference type="Gene3D" id="2.60.450.10">
    <property type="entry name" value="Lipopolysaccharide (LPS) transport protein A like domain"/>
    <property type="match status" value="1"/>
</dbReference>
<protein>
    <recommendedName>
        <fullName evidence="4">Lipopolysaccharide export system protein LptA</fullName>
    </recommendedName>
</protein>
<gene>
    <name evidence="4" type="primary">lptA</name>
    <name evidence="6" type="ordered locus">ABSDF2321</name>
</gene>
<dbReference type="GO" id="GO:0001530">
    <property type="term" value="F:lipopolysaccharide binding"/>
    <property type="evidence" value="ECO:0007669"/>
    <property type="project" value="InterPro"/>
</dbReference>
<comment type="subunit">
    <text evidence="4">Component of the lipopolysaccharide transport and assembly complex.</text>
</comment>
<comment type="subcellular location">
    <subcellularLocation>
        <location evidence="4">Periplasm</location>
    </subcellularLocation>
</comment>
<evidence type="ECO:0000313" key="6">
    <source>
        <dbReference type="EMBL" id="CAP01635.2"/>
    </source>
</evidence>
<dbReference type="GO" id="GO:0017089">
    <property type="term" value="F:glycolipid transfer activity"/>
    <property type="evidence" value="ECO:0007669"/>
    <property type="project" value="TreeGrafter"/>
</dbReference>
<dbReference type="EMBL" id="CU468230">
    <property type="protein sequence ID" value="CAP01635.2"/>
    <property type="molecule type" value="Genomic_DNA"/>
</dbReference>
<dbReference type="PANTHER" id="PTHR36504:SF1">
    <property type="entry name" value="LIPOPOLYSACCHARIDE EXPORT SYSTEM PROTEIN LPTA"/>
    <property type="match status" value="1"/>
</dbReference>
<dbReference type="AlphaFoldDB" id="B0VS67"/>
<comment type="function">
    <text evidence="4">Involved in the assembly of lipopolysaccharide (LPS). Required for the translocation of LPS from the inner membrane to the outer membrane. May form a bridge between the inner membrane and the outer membrane, via interactions with LptC and LptD, thereby facilitating LPS transfer across the periplasm.</text>
</comment>
<keyword evidence="1 4" id="KW-0813">Transport</keyword>
<dbReference type="InterPro" id="IPR005653">
    <property type="entry name" value="OstA-like_N"/>
</dbReference>
<evidence type="ECO:0000313" key="7">
    <source>
        <dbReference type="Proteomes" id="UP000001741"/>
    </source>
</evidence>
<reference evidence="6 7" key="1">
    <citation type="journal article" date="2008" name="PLoS ONE">
        <title>Comparative analysis of Acinetobacters: three genomes for three lifestyles.</title>
        <authorList>
            <person name="Vallenet D."/>
            <person name="Nordmann P."/>
            <person name="Barbe V."/>
            <person name="Poirel L."/>
            <person name="Mangenot S."/>
            <person name="Bataille E."/>
            <person name="Dossat C."/>
            <person name="Gas S."/>
            <person name="Kreimeyer A."/>
            <person name="Lenoble P."/>
            <person name="Oztas S."/>
            <person name="Poulain J."/>
            <person name="Segurens B."/>
            <person name="Robert C."/>
            <person name="Abergel C."/>
            <person name="Claverie J.M."/>
            <person name="Raoult D."/>
            <person name="Medigue C."/>
            <person name="Weissenbach J."/>
            <person name="Cruveiller S."/>
        </authorList>
    </citation>
    <scope>NUCLEOTIDE SEQUENCE [LARGE SCALE GENOMIC DNA]</scope>
    <source>
        <strain evidence="6 7">SDF</strain>
    </source>
</reference>
<evidence type="ECO:0000256" key="3">
    <source>
        <dbReference type="ARBA" id="ARBA00022764"/>
    </source>
</evidence>
<evidence type="ECO:0000259" key="5">
    <source>
        <dbReference type="Pfam" id="PF03968"/>
    </source>
</evidence>
<dbReference type="KEGG" id="abm:ABSDF2321"/>
<dbReference type="GO" id="GO:0030288">
    <property type="term" value="C:outer membrane-bounded periplasmic space"/>
    <property type="evidence" value="ECO:0007669"/>
    <property type="project" value="TreeGrafter"/>
</dbReference>
<feature type="domain" description="Organic solvent tolerance-like N-terminal" evidence="5">
    <location>
        <begin position="56"/>
        <end position="165"/>
    </location>
</feature>